<feature type="transmembrane region" description="Helical" evidence="1">
    <location>
        <begin position="213"/>
        <end position="232"/>
    </location>
</feature>
<evidence type="ECO:0000256" key="2">
    <source>
        <dbReference type="SAM" id="SignalP"/>
    </source>
</evidence>
<keyword evidence="1" id="KW-1133">Transmembrane helix</keyword>
<keyword evidence="4" id="KW-1185">Reference proteome</keyword>
<evidence type="ECO:0008006" key="5">
    <source>
        <dbReference type="Google" id="ProtNLM"/>
    </source>
</evidence>
<feature type="signal peptide" evidence="2">
    <location>
        <begin position="1"/>
        <end position="25"/>
    </location>
</feature>
<keyword evidence="1" id="KW-0812">Transmembrane</keyword>
<protein>
    <recommendedName>
        <fullName evidence="5">PEP-CTERM sorting domain-containing protein</fullName>
    </recommendedName>
</protein>
<feature type="chain" id="PRO_5046508164" description="PEP-CTERM sorting domain-containing protein" evidence="2">
    <location>
        <begin position="26"/>
        <end position="244"/>
    </location>
</feature>
<evidence type="ECO:0000313" key="4">
    <source>
        <dbReference type="Proteomes" id="UP001528823"/>
    </source>
</evidence>
<dbReference type="RefSeq" id="WP_274688507.1">
    <property type="nucleotide sequence ID" value="NZ_JAPMOU010000009.1"/>
</dbReference>
<proteinExistence type="predicted"/>
<reference evidence="3 4" key="1">
    <citation type="submission" date="2022-11" db="EMBL/GenBank/DDBJ databases">
        <title>Spartinivicinus poritis sp. nov., isolated from scleractinian coral Porites lutea.</title>
        <authorList>
            <person name="Zhang G."/>
            <person name="Cai L."/>
            <person name="Wei Q."/>
        </authorList>
    </citation>
    <scope>NUCLEOTIDE SEQUENCE [LARGE SCALE GENOMIC DNA]</scope>
    <source>
        <strain evidence="3 4">A2-2</strain>
    </source>
</reference>
<sequence length="244" mass="26886">MIKSLGKLLVGVVSLTAIYSSNAAAAPIYEFEVNNPASNPAGGKITNLKTRYDSDNQTFSWQSTTQKANGQYTDGFWLVVSDGPDPKGHVNEYAIMYGDLATGTLTSYIYNGNSTYNTWRHNQNYIASTGANFINVSDNGTERTFNFELDTTQINSLFNTADWDGVAFDEKIGIWYHPSIGSSFAYNADGSLKNFSFTQSGWYDAANQTTTPINTPATISLFLMSIALVPFIRNRRRSFKAAMA</sequence>
<evidence type="ECO:0000313" key="3">
    <source>
        <dbReference type="EMBL" id="MDE1462148.1"/>
    </source>
</evidence>
<keyword evidence="2" id="KW-0732">Signal</keyword>
<evidence type="ECO:0000256" key="1">
    <source>
        <dbReference type="SAM" id="Phobius"/>
    </source>
</evidence>
<gene>
    <name evidence="3" type="ORF">ORQ98_09200</name>
</gene>
<dbReference type="EMBL" id="JAPMOU010000009">
    <property type="protein sequence ID" value="MDE1462148.1"/>
    <property type="molecule type" value="Genomic_DNA"/>
</dbReference>
<name>A0ABT5U9K3_9GAMM</name>
<accession>A0ABT5U9K3</accession>
<dbReference type="Proteomes" id="UP001528823">
    <property type="component" value="Unassembled WGS sequence"/>
</dbReference>
<comment type="caution">
    <text evidence="3">The sequence shown here is derived from an EMBL/GenBank/DDBJ whole genome shotgun (WGS) entry which is preliminary data.</text>
</comment>
<keyword evidence="1" id="KW-0472">Membrane</keyword>
<organism evidence="3 4">
    <name type="scientific">Spartinivicinus poritis</name>
    <dbReference type="NCBI Taxonomy" id="2994640"/>
    <lineage>
        <taxon>Bacteria</taxon>
        <taxon>Pseudomonadati</taxon>
        <taxon>Pseudomonadota</taxon>
        <taxon>Gammaproteobacteria</taxon>
        <taxon>Oceanospirillales</taxon>
        <taxon>Zooshikellaceae</taxon>
        <taxon>Spartinivicinus</taxon>
    </lineage>
</organism>